<dbReference type="GO" id="GO:0004523">
    <property type="term" value="F:RNA-DNA hybrid ribonuclease activity"/>
    <property type="evidence" value="ECO:0007669"/>
    <property type="project" value="InterPro"/>
</dbReference>
<dbReference type="CDD" id="cd06222">
    <property type="entry name" value="RNase_H_like"/>
    <property type="match status" value="1"/>
</dbReference>
<dbReference type="Gene3D" id="3.30.420.10">
    <property type="entry name" value="Ribonuclease H-like superfamily/Ribonuclease H"/>
    <property type="match status" value="1"/>
</dbReference>
<keyword evidence="3" id="KW-1185">Reference proteome</keyword>
<evidence type="ECO:0000313" key="2">
    <source>
        <dbReference type="EMBL" id="CAH9142586.1"/>
    </source>
</evidence>
<organism evidence="2 3">
    <name type="scientific">Cuscuta epithymum</name>
    <dbReference type="NCBI Taxonomy" id="186058"/>
    <lineage>
        <taxon>Eukaryota</taxon>
        <taxon>Viridiplantae</taxon>
        <taxon>Streptophyta</taxon>
        <taxon>Embryophyta</taxon>
        <taxon>Tracheophyta</taxon>
        <taxon>Spermatophyta</taxon>
        <taxon>Magnoliopsida</taxon>
        <taxon>eudicotyledons</taxon>
        <taxon>Gunneridae</taxon>
        <taxon>Pentapetalae</taxon>
        <taxon>asterids</taxon>
        <taxon>lamiids</taxon>
        <taxon>Solanales</taxon>
        <taxon>Convolvulaceae</taxon>
        <taxon>Cuscuteae</taxon>
        <taxon>Cuscuta</taxon>
        <taxon>Cuscuta subgen. Cuscuta</taxon>
    </lineage>
</organism>
<dbReference type="InterPro" id="IPR053151">
    <property type="entry name" value="RNase_H-like"/>
</dbReference>
<name>A0AAV0G469_9ASTE</name>
<dbReference type="EMBL" id="CAMAPF010001043">
    <property type="protein sequence ID" value="CAH9142586.1"/>
    <property type="molecule type" value="Genomic_DNA"/>
</dbReference>
<dbReference type="SUPFAM" id="SSF53098">
    <property type="entry name" value="Ribonuclease H-like"/>
    <property type="match status" value="1"/>
</dbReference>
<dbReference type="InterPro" id="IPR036397">
    <property type="entry name" value="RNaseH_sf"/>
</dbReference>
<dbReference type="InterPro" id="IPR002156">
    <property type="entry name" value="RNaseH_domain"/>
</dbReference>
<dbReference type="GO" id="GO:0003676">
    <property type="term" value="F:nucleic acid binding"/>
    <property type="evidence" value="ECO:0007669"/>
    <property type="project" value="InterPro"/>
</dbReference>
<dbReference type="PANTHER" id="PTHR47723:SF19">
    <property type="entry name" value="POLYNUCLEOTIDYL TRANSFERASE, RIBONUCLEASE H-LIKE SUPERFAMILY PROTEIN"/>
    <property type="match status" value="1"/>
</dbReference>
<reference evidence="2" key="1">
    <citation type="submission" date="2022-07" db="EMBL/GenBank/DDBJ databases">
        <authorList>
            <person name="Macas J."/>
            <person name="Novak P."/>
            <person name="Neumann P."/>
        </authorList>
    </citation>
    <scope>NUCLEOTIDE SEQUENCE</scope>
</reference>
<dbReference type="Proteomes" id="UP001152523">
    <property type="component" value="Unassembled WGS sequence"/>
</dbReference>
<gene>
    <name evidence="2" type="ORF">CEPIT_LOCUS40015</name>
</gene>
<feature type="domain" description="RNase H type-1" evidence="1">
    <location>
        <begin position="96"/>
        <end position="207"/>
    </location>
</feature>
<comment type="caution">
    <text evidence="2">The sequence shown here is derived from an EMBL/GenBank/DDBJ whole genome shotgun (WGS) entry which is preliminary data.</text>
</comment>
<evidence type="ECO:0000313" key="3">
    <source>
        <dbReference type="Proteomes" id="UP001152523"/>
    </source>
</evidence>
<proteinExistence type="predicted"/>
<dbReference type="AlphaFoldDB" id="A0AAV0G469"/>
<evidence type="ECO:0000259" key="1">
    <source>
        <dbReference type="Pfam" id="PF13456"/>
    </source>
</evidence>
<sequence length="243" mass="27940">MGDLFKHNLPGVICWFIWKAYSAHMWGSNSIPLKENLIAQIKHHTQMWSASFSKLKRRKIEPYLLSEGLLTKNFRFGRPMFQIVRWIRPKGKDKLNVDASFLPGKSAGGAIFRDDKGELSWAVHFPLRALSSQDAEWQALVYATKMALEAGHVAFQVDTDSSLSLIKLSDNVGGDRSMIEFRDKVARNGIIFGHTIREGNWTAHALSTLDLGCLKKFQKVDELPYPVRKFYYSDYFDFPYFRI</sequence>
<dbReference type="Pfam" id="PF13456">
    <property type="entry name" value="RVT_3"/>
    <property type="match status" value="1"/>
</dbReference>
<dbReference type="PANTHER" id="PTHR47723">
    <property type="entry name" value="OS05G0353850 PROTEIN"/>
    <property type="match status" value="1"/>
</dbReference>
<dbReference type="InterPro" id="IPR044730">
    <property type="entry name" value="RNase_H-like_dom_plant"/>
</dbReference>
<protein>
    <recommendedName>
        <fullName evidence="1">RNase H type-1 domain-containing protein</fullName>
    </recommendedName>
</protein>
<accession>A0AAV0G469</accession>
<dbReference type="InterPro" id="IPR012337">
    <property type="entry name" value="RNaseH-like_sf"/>
</dbReference>